<reference evidence="2 4" key="1">
    <citation type="journal article" date="2012" name="Nature">
        <title>Algal genomes reveal evolutionary mosaicism and the fate of nucleomorphs.</title>
        <authorList>
            <consortium name="DOE Joint Genome Institute"/>
            <person name="Curtis B.A."/>
            <person name="Tanifuji G."/>
            <person name="Burki F."/>
            <person name="Gruber A."/>
            <person name="Irimia M."/>
            <person name="Maruyama S."/>
            <person name="Arias M.C."/>
            <person name="Ball S.G."/>
            <person name="Gile G.H."/>
            <person name="Hirakawa Y."/>
            <person name="Hopkins J.F."/>
            <person name="Kuo A."/>
            <person name="Rensing S.A."/>
            <person name="Schmutz J."/>
            <person name="Symeonidi A."/>
            <person name="Elias M."/>
            <person name="Eveleigh R.J."/>
            <person name="Herman E.K."/>
            <person name="Klute M.J."/>
            <person name="Nakayama T."/>
            <person name="Obornik M."/>
            <person name="Reyes-Prieto A."/>
            <person name="Armbrust E.V."/>
            <person name="Aves S.J."/>
            <person name="Beiko R.G."/>
            <person name="Coutinho P."/>
            <person name="Dacks J.B."/>
            <person name="Durnford D.G."/>
            <person name="Fast N.M."/>
            <person name="Green B.R."/>
            <person name="Grisdale C.J."/>
            <person name="Hempel F."/>
            <person name="Henrissat B."/>
            <person name="Hoppner M.P."/>
            <person name="Ishida K."/>
            <person name="Kim E."/>
            <person name="Koreny L."/>
            <person name="Kroth P.G."/>
            <person name="Liu Y."/>
            <person name="Malik S.B."/>
            <person name="Maier U.G."/>
            <person name="McRose D."/>
            <person name="Mock T."/>
            <person name="Neilson J.A."/>
            <person name="Onodera N.T."/>
            <person name="Poole A.M."/>
            <person name="Pritham E.J."/>
            <person name="Richards T.A."/>
            <person name="Rocap G."/>
            <person name="Roy S.W."/>
            <person name="Sarai C."/>
            <person name="Schaack S."/>
            <person name="Shirato S."/>
            <person name="Slamovits C.H."/>
            <person name="Spencer D.F."/>
            <person name="Suzuki S."/>
            <person name="Worden A.Z."/>
            <person name="Zauner S."/>
            <person name="Barry K."/>
            <person name="Bell C."/>
            <person name="Bharti A.K."/>
            <person name="Crow J.A."/>
            <person name="Grimwood J."/>
            <person name="Kramer R."/>
            <person name="Lindquist E."/>
            <person name="Lucas S."/>
            <person name="Salamov A."/>
            <person name="McFadden G.I."/>
            <person name="Lane C.E."/>
            <person name="Keeling P.J."/>
            <person name="Gray M.W."/>
            <person name="Grigoriev I.V."/>
            <person name="Archibald J.M."/>
        </authorList>
    </citation>
    <scope>NUCLEOTIDE SEQUENCE</scope>
    <source>
        <strain evidence="2 4">CCMP2712</strain>
    </source>
</reference>
<dbReference type="RefSeq" id="XP_005830808.1">
    <property type="nucleotide sequence ID" value="XM_005830751.1"/>
</dbReference>
<dbReference type="Pfam" id="PF13649">
    <property type="entry name" value="Methyltransf_25"/>
    <property type="match status" value="1"/>
</dbReference>
<dbReference type="SUPFAM" id="SSF53335">
    <property type="entry name" value="S-adenosyl-L-methionine-dependent methyltransferases"/>
    <property type="match status" value="1"/>
</dbReference>
<evidence type="ECO:0000313" key="4">
    <source>
        <dbReference type="Proteomes" id="UP000011087"/>
    </source>
</evidence>
<dbReference type="HOGENOM" id="CLU_1087569_0_0_1"/>
<protein>
    <recommendedName>
        <fullName evidence="1">Methyltransferase domain-containing protein</fullName>
    </recommendedName>
</protein>
<dbReference type="EnsemblProtists" id="EKX43828">
    <property type="protein sequence ID" value="EKX43828"/>
    <property type="gene ID" value="GUITHDRAFT_110282"/>
</dbReference>
<dbReference type="OrthoDB" id="542683at2759"/>
<dbReference type="OMA" id="PMQLYPR"/>
<sequence>MRLQAANFWKYKKDAGSKRIGSWRFEVGEEVFVILYSDRDTGRGHVESFDESADRSSADFKYRIRYLTDQRYDVRVSRLLPVVQGQRIVVCSETQDFRYLCRTQVRKNDSVIEIGCSYGKGTKILAEQAGDSCVVGTDLSTEALEAAKKECNVANLLRLDVVSCTAEEKVERLNFLNSLLPHPARVVFLDIGGNRSADDVVQLVPFLRTVIRPHQIIIKNRALFADLANTCSSGMSAIQDVQTTIFQLPTMPSDTT</sequence>
<dbReference type="InterPro" id="IPR029063">
    <property type="entry name" value="SAM-dependent_MTases_sf"/>
</dbReference>
<feature type="domain" description="Methyltransferase" evidence="1">
    <location>
        <begin position="111"/>
        <end position="168"/>
    </location>
</feature>
<accession>L1J5M3</accession>
<reference evidence="3" key="3">
    <citation type="submission" date="2016-03" db="UniProtKB">
        <authorList>
            <consortium name="EnsemblProtists"/>
        </authorList>
    </citation>
    <scope>IDENTIFICATION</scope>
</reference>
<evidence type="ECO:0000313" key="2">
    <source>
        <dbReference type="EMBL" id="EKX43828.1"/>
    </source>
</evidence>
<dbReference type="KEGG" id="gtt:GUITHDRAFT_110282"/>
<dbReference type="Gene3D" id="3.40.50.150">
    <property type="entry name" value="Vaccinia Virus protein VP39"/>
    <property type="match status" value="1"/>
</dbReference>
<gene>
    <name evidence="2" type="ORF">GUITHDRAFT_110282</name>
</gene>
<dbReference type="GeneID" id="17300375"/>
<dbReference type="AlphaFoldDB" id="L1J5M3"/>
<dbReference type="CDD" id="cd02440">
    <property type="entry name" value="AdoMet_MTases"/>
    <property type="match status" value="1"/>
</dbReference>
<organism evidence="2">
    <name type="scientific">Guillardia theta (strain CCMP2712)</name>
    <name type="common">Cryptophyte</name>
    <dbReference type="NCBI Taxonomy" id="905079"/>
    <lineage>
        <taxon>Eukaryota</taxon>
        <taxon>Cryptophyceae</taxon>
        <taxon>Pyrenomonadales</taxon>
        <taxon>Geminigeraceae</taxon>
        <taxon>Guillardia</taxon>
    </lineage>
</organism>
<dbReference type="Proteomes" id="UP000011087">
    <property type="component" value="Unassembled WGS sequence"/>
</dbReference>
<evidence type="ECO:0000313" key="3">
    <source>
        <dbReference type="EnsemblProtists" id="EKX43828"/>
    </source>
</evidence>
<evidence type="ECO:0000259" key="1">
    <source>
        <dbReference type="Pfam" id="PF13649"/>
    </source>
</evidence>
<name>L1J5M3_GUITC</name>
<keyword evidence="4" id="KW-1185">Reference proteome</keyword>
<dbReference type="STRING" id="905079.L1J5M3"/>
<dbReference type="InterPro" id="IPR041698">
    <property type="entry name" value="Methyltransf_25"/>
</dbReference>
<proteinExistence type="predicted"/>
<dbReference type="EMBL" id="JH993008">
    <property type="protein sequence ID" value="EKX43828.1"/>
    <property type="molecule type" value="Genomic_DNA"/>
</dbReference>
<reference evidence="4" key="2">
    <citation type="submission" date="2012-11" db="EMBL/GenBank/DDBJ databases">
        <authorList>
            <person name="Kuo A."/>
            <person name="Curtis B.A."/>
            <person name="Tanifuji G."/>
            <person name="Burki F."/>
            <person name="Gruber A."/>
            <person name="Irimia M."/>
            <person name="Maruyama S."/>
            <person name="Arias M.C."/>
            <person name="Ball S.G."/>
            <person name="Gile G.H."/>
            <person name="Hirakawa Y."/>
            <person name="Hopkins J.F."/>
            <person name="Rensing S.A."/>
            <person name="Schmutz J."/>
            <person name="Symeonidi A."/>
            <person name="Elias M."/>
            <person name="Eveleigh R.J."/>
            <person name="Herman E.K."/>
            <person name="Klute M.J."/>
            <person name="Nakayama T."/>
            <person name="Obornik M."/>
            <person name="Reyes-Prieto A."/>
            <person name="Armbrust E.V."/>
            <person name="Aves S.J."/>
            <person name="Beiko R.G."/>
            <person name="Coutinho P."/>
            <person name="Dacks J.B."/>
            <person name="Durnford D.G."/>
            <person name="Fast N.M."/>
            <person name="Green B.R."/>
            <person name="Grisdale C."/>
            <person name="Hempe F."/>
            <person name="Henrissat B."/>
            <person name="Hoppner M.P."/>
            <person name="Ishida K.-I."/>
            <person name="Kim E."/>
            <person name="Koreny L."/>
            <person name="Kroth P.G."/>
            <person name="Liu Y."/>
            <person name="Malik S.-B."/>
            <person name="Maier U.G."/>
            <person name="McRose D."/>
            <person name="Mock T."/>
            <person name="Neilson J.A."/>
            <person name="Onodera N.T."/>
            <person name="Poole A.M."/>
            <person name="Pritham E.J."/>
            <person name="Richards T.A."/>
            <person name="Rocap G."/>
            <person name="Roy S.W."/>
            <person name="Sarai C."/>
            <person name="Schaack S."/>
            <person name="Shirato S."/>
            <person name="Slamovits C.H."/>
            <person name="Spencer D.F."/>
            <person name="Suzuki S."/>
            <person name="Worden A.Z."/>
            <person name="Zauner S."/>
            <person name="Barry K."/>
            <person name="Bell C."/>
            <person name="Bharti A.K."/>
            <person name="Crow J.A."/>
            <person name="Grimwood J."/>
            <person name="Kramer R."/>
            <person name="Lindquist E."/>
            <person name="Lucas S."/>
            <person name="Salamov A."/>
            <person name="McFadden G.I."/>
            <person name="Lane C.E."/>
            <person name="Keeling P.J."/>
            <person name="Gray M.W."/>
            <person name="Grigoriev I.V."/>
            <person name="Archibald J.M."/>
        </authorList>
    </citation>
    <scope>NUCLEOTIDE SEQUENCE</scope>
    <source>
        <strain evidence="4">CCMP2712</strain>
    </source>
</reference>
<dbReference type="PaxDb" id="55529-EKX43828"/>